<gene>
    <name evidence="2" type="ORF">Kuja_1830</name>
</gene>
<dbReference type="InterPro" id="IPR032096">
    <property type="entry name" value="DUF4815"/>
</dbReference>
<accession>A0A6B9J5P0</accession>
<evidence type="ECO:0000313" key="2">
    <source>
        <dbReference type="EMBL" id="QGZ16175.1"/>
    </source>
</evidence>
<dbReference type="InterPro" id="IPR023366">
    <property type="entry name" value="ATP_synth_asu-like_sf"/>
</dbReference>
<dbReference type="Gene3D" id="2.40.30.20">
    <property type="match status" value="1"/>
</dbReference>
<evidence type="ECO:0000259" key="1">
    <source>
        <dbReference type="Pfam" id="PF16075"/>
    </source>
</evidence>
<dbReference type="EMBL" id="MN718199">
    <property type="protein sequence ID" value="QGZ16175.1"/>
    <property type="molecule type" value="Genomic_DNA"/>
</dbReference>
<dbReference type="Proteomes" id="UP000433471">
    <property type="component" value="Segment"/>
</dbReference>
<reference evidence="2 3" key="1">
    <citation type="submission" date="2019-11" db="EMBL/GenBank/DDBJ databases">
        <title>Characterization of a novel member of the family Ackermannviridae.</title>
        <authorList>
            <person name="Maina A.N."/>
            <person name="Mwaura F.B."/>
            <person name="Jumba M."/>
        </authorList>
    </citation>
    <scope>NUCLEOTIDE SEQUENCE [LARGE SCALE GENOMIC DNA]</scope>
</reference>
<keyword evidence="3" id="KW-1185">Reference proteome</keyword>
<dbReference type="Pfam" id="PF16075">
    <property type="entry name" value="DUF4815"/>
    <property type="match status" value="2"/>
</dbReference>
<protein>
    <recommendedName>
        <fullName evidence="1">DUF4815 domain-containing protein</fullName>
    </recommendedName>
</protein>
<proteinExistence type="predicted"/>
<evidence type="ECO:0000313" key="3">
    <source>
        <dbReference type="Proteomes" id="UP000433471"/>
    </source>
</evidence>
<organism evidence="2 3">
    <name type="scientific">Vibrio phage vB_VchM_Kuja</name>
    <dbReference type="NCBI Taxonomy" id="2686437"/>
    <lineage>
        <taxon>Viruses</taxon>
        <taxon>Duplodnaviria</taxon>
        <taxon>Heunggongvirae</taxon>
        <taxon>Uroviricota</taxon>
        <taxon>Caudoviricetes</taxon>
        <taxon>Pantevenvirales</taxon>
        <taxon>Ackermannviridae</taxon>
        <taxon>Kujavirus</taxon>
        <taxon>Kujavirus kuja</taxon>
    </lineage>
</organism>
<feature type="domain" description="DUF4815" evidence="1">
    <location>
        <begin position="699"/>
        <end position="919"/>
    </location>
</feature>
<name>A0A6B9J5P0_9CAUD</name>
<sequence length="1568" mass="174092">MTKKQTDTSRAPYHDDYNEDKNFLQILFQPQTVQVRELNQLQTILQNQITRFGNHVFKEGAVVIPGGFQIANQEVSLGFRFTVDVDADFINSFSQVYVRKVSNNRRVLVSVVSEGDANHENFVFGSTTYAGDDTANFMVSDEVVFETTDQGGQTTIIGQGIVTIVGKGTIATIERGVYYIRGYFVLVNKQTIVVDAYQHVQNARVGLEVREDIITASQDNTLYSNASGEPNEKAEGANRFVISLKLQRRDNNASSENFIELVRVTDENKQTPVITSDYSLLEKAMAQRTYEESGDYTVGSYTLDMREHSAVFPSNPDPDKCVAVLSSGVSYVKGHRVQNVDPFNLIVDKSRETTLGDNMVVGINYSGFLALTGMKGVPEPSTASKVELYDTSNNKVGEGVLIAYRIGQAFMSGLRDIGNYKVTTATKMVQRIGGATIFEATVTNASLSGDNRALLFPLPVTGAKSLFGAGSSNVLYRVSRTYEVQLVNGVATISAGPADLLFDPDFSGYIFGSRNVGSGGALLDVSYSRGGAEQGSNLTITSLGNQTGTYFLIAKMIKRSTSMRTKILTQQVDTLTMSTSGVLELSKVDGLELISVAFNGQDVTSEYTFNGGQTDTHYGLATLTSNSPVTSPRSLVVTYTYFSHGSGDYFGADSYSSIPRERRLRYTLSNGVEYNLRDVVDFRPTITSSFLAGGNFIYPDTSMIADIEFYLPRIDTIIVSYENGYQVIKGISSNQPQRPVIPQNSMRLFDIVVPAYTPDVDEIWVLPENNKRYTMKDISRLENRISNLEYYTSLSTLEADTTNIQAVDPVTGQNRFKNGIFADPLTDFRLVDVESSSMSIEASGEGQMHPRLIQNSLDFEMFSGGVVNDDMVSPAYTQVKSIEQPFATGVINVNPYAVFSWNGFVTLSPSQDFWVDVKYVAPRVINETINYRGAASQGVMHSNWSWTGWRNEQVRTVTTTVFTETNTQSVRDNLIQTRVIPFMRSINITFRANSLRPTTRVYPFFNGVNVSAYVNQTGKSKGEPLVTDANGSITGVFTVPNNSNLRFSTGRTAFVLIDNPKDPKPPRDDTFTYATANFESGGREDTRQLTITNTRILGFTQRSQNEYRRFDPVAQSFACTTQGGEFMSAVEVFFFSKSRNIPVVLELRGMENGLPTHEVIGRKVLNPEEVNTSVDCNVPTRFTFPHPVYIEQDQEYCIVILANTQDYEVGYAELGQKILGTGYAVAKQPNTGVMFTSANGSSWTPHQNRDLKFTTYRCKWGVGSGQIVFRPKNRIDAIPLGENPISGVLNQSKLTIYQEGHGMRAGQTVKISNCVGGLGLPSTQINGEREIVNVIDHDRYEISTNLPLTETGTLYQPSDTPILVETCYPFNLLFTNLNMLLNDSISLSYEMRFMTDTGLSPWMPLTPKTDTNLGFEGKYIETTDFEIRANFTTTDNIAPQIDLHGFTTVLNSYYIDTDPSKGRFSYVSKPLNFSNPCTKMQFYLNVLLPGTSSFKAYVQNLDTEGSDWQEINASTSIFNDASKFVEYKFEYELIQANQTFSSIRIKFDFFGSRVSSPIVRDIRGVAFA</sequence>
<feature type="domain" description="DUF4815" evidence="1">
    <location>
        <begin position="159"/>
        <end position="354"/>
    </location>
</feature>